<dbReference type="Gene3D" id="3.90.1840.10">
    <property type="entry name" value="Major capsid protein"/>
    <property type="match status" value="1"/>
</dbReference>
<proteinExistence type="predicted"/>
<dbReference type="Pfam" id="PF09220">
    <property type="entry name" value="LA-virus_coat"/>
    <property type="match status" value="1"/>
</dbReference>
<protein>
    <submittedName>
        <fullName evidence="2">Capsid protein</fullName>
    </submittedName>
</protein>
<dbReference type="EMBL" id="ON746555">
    <property type="protein sequence ID" value="UYL95673.1"/>
    <property type="molecule type" value="Genomic_RNA"/>
</dbReference>
<organism evidence="2">
    <name type="scientific">Xian Totiv tick virus 1</name>
    <dbReference type="NCBI Taxonomy" id="2972357"/>
    <lineage>
        <taxon>Viruses</taxon>
        <taxon>Riboviria</taxon>
        <taxon>Orthornavirae</taxon>
        <taxon>Duplornaviricota</taxon>
        <taxon>Chrymotiviricetes</taxon>
        <taxon>Ghabrivirales</taxon>
        <taxon>Totiviridae</taxon>
    </lineage>
</organism>
<name>A0A9E8A9U2_9VIRU</name>
<dbReference type="InterPro" id="IPR036332">
    <property type="entry name" value="Major_coat_LA-virus_sf"/>
</dbReference>
<dbReference type="InterPro" id="IPR015302">
    <property type="entry name" value="Major_coat_LA-virus"/>
</dbReference>
<evidence type="ECO:0000313" key="2">
    <source>
        <dbReference type="EMBL" id="UYL95673.1"/>
    </source>
</evidence>
<accession>A0A9E8A9U2</accession>
<sequence length="695" mass="78470">MASQFFDQLAGPLKDVLPTESWYDKTIKYGISCDTKIKREDTVHFETRRPKASFTNLLTTFGTFEVRMQDDINISDGINVKVLNDYGQIDPTLLNEQLRLAGNKPENVNRMVYDVVNNINENMVSVLVNLIRFWIYKSTKTEKMVFKESEIFYDDGHVAMSYKDYLLKGFNDSCVIQYGRMPNVVPFTEHSVLNSGSFVPNLTGFTDRDIQVLRIYLGDIKCSHPSRLLFDTPQLVDNIMLPNYNWEQPGSLVEPNADEIWQVMSKLVYANRCQSQFDLAYSIIVMAMYAPLPRAVEANAWVSPSNVMILPKVGSVRGITPALTSGAAYSSRPEAEITWPNFVKNRYRIFVHAIGACEALYGGIFEIMTAGGGMLTEFLGSFGVTSAGMATPWRMMMECAAYRFGKPFETTWDTPCGPNLTGGLLVDRPEARDIQVIPKDDLQGYDAYTVKVKGEEVTRIRSKFMRPALFPVLSYGINDDRYYLNKKSYTAEMEFRPDIMSLVSSDADQVNKMMCIMRIAGLDCVVVDKFTGVRHQNWAANSNGQVMPIFNPNDKTSAYVMPVNTITERRINWMPVMSVLTKMRLSVDIKVQDYIVFAGGRNVGTYNMVYRPVTHIPRPMIKQDVTDFIIKTGAQSSGYHYQDFLLATVGIPVEKEAVPSLAPLAMEPSQPTEEQVLEAGQRELLTEAELEETEV</sequence>
<feature type="domain" description="Major coat protein L-A virus" evidence="1">
    <location>
        <begin position="58"/>
        <end position="369"/>
    </location>
</feature>
<evidence type="ECO:0000259" key="1">
    <source>
        <dbReference type="Pfam" id="PF09220"/>
    </source>
</evidence>
<dbReference type="SUPFAM" id="SSF82856">
    <property type="entry name" value="L-A virus major coat protein"/>
    <property type="match status" value="1"/>
</dbReference>
<reference evidence="2" key="1">
    <citation type="submission" date="2022-05" db="EMBL/GenBank/DDBJ databases">
        <authorList>
            <person name="Cao W."/>
            <person name="Jia N."/>
            <person name="Lam T.T.-Y."/>
            <person name="Ni X."/>
            <person name="Liu J."/>
        </authorList>
    </citation>
    <scope>NUCLEOTIDE SEQUENCE</scope>
    <source>
        <strain evidence="2">TIGMIC 5</strain>
    </source>
</reference>